<dbReference type="InterPro" id="IPR036397">
    <property type="entry name" value="RNaseH_sf"/>
</dbReference>
<dbReference type="Gene3D" id="3.30.420.10">
    <property type="entry name" value="Ribonuclease H-like superfamily/Ribonuclease H"/>
    <property type="match status" value="1"/>
</dbReference>
<evidence type="ECO:0000313" key="10">
    <source>
        <dbReference type="RefSeq" id="XP_017778835.1"/>
    </source>
</evidence>
<comment type="similarity">
    <text evidence="2">Belongs to the RNase H family.</text>
</comment>
<dbReference type="InterPro" id="IPR012337">
    <property type="entry name" value="RNaseH-like_sf"/>
</dbReference>
<dbReference type="SUPFAM" id="SSF53098">
    <property type="entry name" value="Ribonuclease H-like"/>
    <property type="match status" value="1"/>
</dbReference>
<evidence type="ECO:0000256" key="6">
    <source>
        <dbReference type="ARBA" id="ARBA00022759"/>
    </source>
</evidence>
<feature type="domain" description="RNase H type-1" evidence="8">
    <location>
        <begin position="179"/>
        <end position="313"/>
    </location>
</feature>
<gene>
    <name evidence="10" type="primary">LOC108564336</name>
</gene>
<name>A0ABM1MW85_NICVS</name>
<dbReference type="RefSeq" id="XP_017778835.1">
    <property type="nucleotide sequence ID" value="XM_017923346.1"/>
</dbReference>
<proteinExistence type="inferred from homology"/>
<keyword evidence="4" id="KW-0540">Nuclease</keyword>
<accession>A0ABM1MW85</accession>
<evidence type="ECO:0000256" key="7">
    <source>
        <dbReference type="ARBA" id="ARBA00022801"/>
    </source>
</evidence>
<evidence type="ECO:0000259" key="8">
    <source>
        <dbReference type="PROSITE" id="PS50879"/>
    </source>
</evidence>
<dbReference type="Pfam" id="PF00075">
    <property type="entry name" value="RNase_H"/>
    <property type="match status" value="1"/>
</dbReference>
<organism evidence="9 10">
    <name type="scientific">Nicrophorus vespilloides</name>
    <name type="common">Boreal carrion beetle</name>
    <dbReference type="NCBI Taxonomy" id="110193"/>
    <lineage>
        <taxon>Eukaryota</taxon>
        <taxon>Metazoa</taxon>
        <taxon>Ecdysozoa</taxon>
        <taxon>Arthropoda</taxon>
        <taxon>Hexapoda</taxon>
        <taxon>Insecta</taxon>
        <taxon>Pterygota</taxon>
        <taxon>Neoptera</taxon>
        <taxon>Endopterygota</taxon>
        <taxon>Coleoptera</taxon>
        <taxon>Polyphaga</taxon>
        <taxon>Staphyliniformia</taxon>
        <taxon>Silphidae</taxon>
        <taxon>Nicrophorinae</taxon>
        <taxon>Nicrophorus</taxon>
    </lineage>
</organism>
<keyword evidence="9" id="KW-1185">Reference proteome</keyword>
<dbReference type="CDD" id="cd09276">
    <property type="entry name" value="Rnase_HI_RT_non_LTR"/>
    <property type="match status" value="1"/>
</dbReference>
<evidence type="ECO:0000256" key="2">
    <source>
        <dbReference type="ARBA" id="ARBA00005300"/>
    </source>
</evidence>
<dbReference type="PANTHER" id="PTHR10642:SF26">
    <property type="entry name" value="RIBONUCLEASE H1"/>
    <property type="match status" value="1"/>
</dbReference>
<dbReference type="Proteomes" id="UP000695000">
    <property type="component" value="Unplaced"/>
</dbReference>
<dbReference type="GeneID" id="108564336"/>
<dbReference type="PROSITE" id="PS50879">
    <property type="entry name" value="RNASE_H_1"/>
    <property type="match status" value="1"/>
</dbReference>
<sequence>MLFFANVVLFRGYVRSRLDYASGLYSFCAKALLDQLDRIQNQCLSICIGVLRSTPLNVLHVENGVFPLEIRRAELARRYCVKCRASPPSAVRPLVARAASEFQQNPFWPAKGIPLLIQAWRDTETFRTIVDKRAIKNIFAPPLEDFTHRIKSMKFPYSKEDFANSDWLTNKAFEEFRGASLRYLTYTDGSLVESPRSVSFGIHIPEINISESGRLPGLASIYTAELYAIHRALRLTQFHEIRRVAIITDSMSAIDAITSQSTTVKTNHWVVAIRTQIRDMETDGGAVMLCWVPSHQGILGNEEADVLAGRGHQREIINIKLHYTDTYQSGCYVGMATQIRGGERIQGVVILWIQQDS</sequence>
<comment type="catalytic activity">
    <reaction evidence="1">
        <text>Endonucleolytic cleavage to 5'-phosphomonoester.</text>
        <dbReference type="EC" id="3.1.26.4"/>
    </reaction>
</comment>
<evidence type="ECO:0000256" key="4">
    <source>
        <dbReference type="ARBA" id="ARBA00022722"/>
    </source>
</evidence>
<evidence type="ECO:0000256" key="3">
    <source>
        <dbReference type="ARBA" id="ARBA00012180"/>
    </source>
</evidence>
<keyword evidence="6" id="KW-0255">Endonuclease</keyword>
<keyword evidence="5" id="KW-0479">Metal-binding</keyword>
<protein>
    <recommendedName>
        <fullName evidence="3">ribonuclease H</fullName>
        <ecNumber evidence="3">3.1.26.4</ecNumber>
    </recommendedName>
</protein>
<evidence type="ECO:0000313" key="9">
    <source>
        <dbReference type="Proteomes" id="UP000695000"/>
    </source>
</evidence>
<keyword evidence="7" id="KW-0378">Hydrolase</keyword>
<dbReference type="InterPro" id="IPR002156">
    <property type="entry name" value="RNaseH_domain"/>
</dbReference>
<reference evidence="10" key="1">
    <citation type="submission" date="2025-08" db="UniProtKB">
        <authorList>
            <consortium name="RefSeq"/>
        </authorList>
    </citation>
    <scope>IDENTIFICATION</scope>
    <source>
        <tissue evidence="10">Whole Larva</tissue>
    </source>
</reference>
<dbReference type="InterPro" id="IPR050092">
    <property type="entry name" value="RNase_H"/>
</dbReference>
<dbReference type="EC" id="3.1.26.4" evidence="3"/>
<evidence type="ECO:0000256" key="5">
    <source>
        <dbReference type="ARBA" id="ARBA00022723"/>
    </source>
</evidence>
<dbReference type="PANTHER" id="PTHR10642">
    <property type="entry name" value="RIBONUCLEASE H1"/>
    <property type="match status" value="1"/>
</dbReference>
<evidence type="ECO:0000256" key="1">
    <source>
        <dbReference type="ARBA" id="ARBA00000077"/>
    </source>
</evidence>